<protein>
    <submittedName>
        <fullName evidence="2">Homeodomain-like domain-containing protein</fullName>
    </submittedName>
</protein>
<evidence type="ECO:0000256" key="1">
    <source>
        <dbReference type="SAM" id="MobiDB-lite"/>
    </source>
</evidence>
<evidence type="ECO:0000313" key="3">
    <source>
        <dbReference type="Proteomes" id="UP000239203"/>
    </source>
</evidence>
<keyword evidence="2" id="KW-0238">DNA-binding</keyword>
<dbReference type="Proteomes" id="UP000239203">
    <property type="component" value="Unassembled WGS sequence"/>
</dbReference>
<dbReference type="GO" id="GO:0003677">
    <property type="term" value="F:DNA binding"/>
    <property type="evidence" value="ECO:0007669"/>
    <property type="project" value="UniProtKB-KW"/>
</dbReference>
<organism evidence="2 3">
    <name type="scientific">Actinokineospora auranticolor</name>
    <dbReference type="NCBI Taxonomy" id="155976"/>
    <lineage>
        <taxon>Bacteria</taxon>
        <taxon>Bacillati</taxon>
        <taxon>Actinomycetota</taxon>
        <taxon>Actinomycetes</taxon>
        <taxon>Pseudonocardiales</taxon>
        <taxon>Pseudonocardiaceae</taxon>
        <taxon>Actinokineospora</taxon>
    </lineage>
</organism>
<evidence type="ECO:0000313" key="2">
    <source>
        <dbReference type="EMBL" id="PPK60682.1"/>
    </source>
</evidence>
<dbReference type="Gene3D" id="1.10.10.10">
    <property type="entry name" value="Winged helix-like DNA-binding domain superfamily/Winged helix DNA-binding domain"/>
    <property type="match status" value="1"/>
</dbReference>
<comment type="caution">
    <text evidence="2">The sequence shown here is derived from an EMBL/GenBank/DDBJ whole genome shotgun (WGS) entry which is preliminary data.</text>
</comment>
<feature type="region of interest" description="Disordered" evidence="1">
    <location>
        <begin position="1"/>
        <end position="21"/>
    </location>
</feature>
<dbReference type="AlphaFoldDB" id="A0A2S6GBH0"/>
<proteinExistence type="predicted"/>
<keyword evidence="3" id="KW-1185">Reference proteome</keyword>
<reference evidence="2 3" key="1">
    <citation type="submission" date="2018-02" db="EMBL/GenBank/DDBJ databases">
        <title>Genomic Encyclopedia of Archaeal and Bacterial Type Strains, Phase II (KMG-II): from individual species to whole genera.</title>
        <authorList>
            <person name="Goeker M."/>
        </authorList>
    </citation>
    <scope>NUCLEOTIDE SEQUENCE [LARGE SCALE GENOMIC DNA]</scope>
    <source>
        <strain evidence="2 3">YU 961-1</strain>
    </source>
</reference>
<keyword evidence="2" id="KW-0371">Homeobox</keyword>
<dbReference type="EMBL" id="PTIX01000049">
    <property type="protein sequence ID" value="PPK60682.1"/>
    <property type="molecule type" value="Genomic_DNA"/>
</dbReference>
<dbReference type="Pfam" id="PF13384">
    <property type="entry name" value="HTH_23"/>
    <property type="match status" value="1"/>
</dbReference>
<accession>A0A2S6GBH0</accession>
<dbReference type="InterPro" id="IPR036388">
    <property type="entry name" value="WH-like_DNA-bd_sf"/>
</dbReference>
<gene>
    <name evidence="2" type="ORF">CLV40_1499</name>
</gene>
<sequence length="278" mass="30876">MVRRKVERGGPRPSIDVRHADVPGATTRVRPLVESLAEAEADEEFFDDQALRAAESLRQRESDLVLYNELALEGFEGRAWDRFAYELARYGYAVMMAWLKSGELFAQCKAKNCWPGSPPERWDDPDDRAGLAGDTVTTAIAAFKERALIAGGWTFDGGASLKTYFIGRCVFAFPNHYRKWATEQLNARLVRAAGPDTDSRGHDGYVVDPAERALTKLRITAGIAAIPDERTRAAVILQEAGYTYPEIAELLDVTPKAVDGILQRQRTRGQTSPARRTS</sequence>
<name>A0A2S6GBH0_9PSEU</name>
<feature type="compositionally biased region" description="Basic and acidic residues" evidence="1">
    <location>
        <begin position="7"/>
        <end position="21"/>
    </location>
</feature>